<organism evidence="4 5">
    <name type="scientific">Aphanomyces stellatus</name>
    <dbReference type="NCBI Taxonomy" id="120398"/>
    <lineage>
        <taxon>Eukaryota</taxon>
        <taxon>Sar</taxon>
        <taxon>Stramenopiles</taxon>
        <taxon>Oomycota</taxon>
        <taxon>Saprolegniomycetes</taxon>
        <taxon>Saprolegniales</taxon>
        <taxon>Verrucalvaceae</taxon>
        <taxon>Aphanomyces</taxon>
    </lineage>
</organism>
<evidence type="ECO:0000313" key="4">
    <source>
        <dbReference type="EMBL" id="VFT79826.1"/>
    </source>
</evidence>
<reference evidence="3" key="2">
    <citation type="submission" date="2019-06" db="EMBL/GenBank/DDBJ databases">
        <title>Genomics analysis of Aphanomyces spp. identifies a new class of oomycete effector associated with host adaptation.</title>
        <authorList>
            <person name="Gaulin E."/>
        </authorList>
    </citation>
    <scope>NUCLEOTIDE SEQUENCE</scope>
    <source>
        <strain evidence="3">CBS 578.67</strain>
    </source>
</reference>
<keyword evidence="5" id="KW-1185">Reference proteome</keyword>
<keyword evidence="2" id="KW-0472">Membrane</keyword>
<protein>
    <submittedName>
        <fullName evidence="4">Aste57867_2630 protein</fullName>
    </submittedName>
</protein>
<dbReference type="OrthoDB" id="71142at2759"/>
<name>A0A485K813_9STRA</name>
<proteinExistence type="predicted"/>
<feature type="region of interest" description="Disordered" evidence="1">
    <location>
        <begin position="131"/>
        <end position="162"/>
    </location>
</feature>
<reference evidence="4 5" key="1">
    <citation type="submission" date="2019-03" db="EMBL/GenBank/DDBJ databases">
        <authorList>
            <person name="Gaulin E."/>
            <person name="Dumas B."/>
        </authorList>
    </citation>
    <scope>NUCLEOTIDE SEQUENCE [LARGE SCALE GENOMIC DNA]</scope>
    <source>
        <strain evidence="4">CBS 568.67</strain>
    </source>
</reference>
<evidence type="ECO:0000313" key="5">
    <source>
        <dbReference type="Proteomes" id="UP000332933"/>
    </source>
</evidence>
<accession>A0A485K813</accession>
<dbReference type="AlphaFoldDB" id="A0A485K813"/>
<feature type="transmembrane region" description="Helical" evidence="2">
    <location>
        <begin position="6"/>
        <end position="24"/>
    </location>
</feature>
<evidence type="ECO:0000256" key="1">
    <source>
        <dbReference type="SAM" id="MobiDB-lite"/>
    </source>
</evidence>
<evidence type="ECO:0000256" key="2">
    <source>
        <dbReference type="SAM" id="Phobius"/>
    </source>
</evidence>
<dbReference type="Proteomes" id="UP000332933">
    <property type="component" value="Unassembled WGS sequence"/>
</dbReference>
<dbReference type="EMBL" id="CAADRA010000345">
    <property type="protein sequence ID" value="VFT79826.1"/>
    <property type="molecule type" value="Genomic_DNA"/>
</dbReference>
<keyword evidence="2" id="KW-1133">Transmembrane helix</keyword>
<gene>
    <name evidence="4" type="primary">Aste57867_2630</name>
    <name evidence="3" type="ORF">As57867_002623</name>
    <name evidence="4" type="ORF">ASTE57867_2630</name>
</gene>
<keyword evidence="2" id="KW-0812">Transmembrane</keyword>
<dbReference type="EMBL" id="VJMH01000345">
    <property type="protein sequence ID" value="KAF0716835.1"/>
    <property type="molecule type" value="Genomic_DNA"/>
</dbReference>
<evidence type="ECO:0000313" key="3">
    <source>
        <dbReference type="EMBL" id="KAF0716835.1"/>
    </source>
</evidence>
<sequence>MVPLAEMIVSACLVVAIFIFGLLIDMEAQRRLVEVRAQQQLVTSGFETNNSASSSQWPAPLLNPRDQPCHADKQDSYVAGVSTTTLTSPGSLYFRSICETGSDAPSLTLKAKSISCRLWQQLEAYLESQLTPTQQRRQKRHHAACVSRNPTSDAKNLPASLF</sequence>